<reference evidence="1 2" key="1">
    <citation type="submission" date="2019-03" db="EMBL/GenBank/DDBJ databases">
        <title>First draft genome of Liparis tanakae, snailfish: a comprehensive survey of snailfish specific genes.</title>
        <authorList>
            <person name="Kim W."/>
            <person name="Song I."/>
            <person name="Jeong J.-H."/>
            <person name="Kim D."/>
            <person name="Kim S."/>
            <person name="Ryu S."/>
            <person name="Song J.Y."/>
            <person name="Lee S.K."/>
        </authorList>
    </citation>
    <scope>NUCLEOTIDE SEQUENCE [LARGE SCALE GENOMIC DNA]</scope>
    <source>
        <tissue evidence="1">Muscle</tissue>
    </source>
</reference>
<sequence length="86" mass="9576">MTSLSDVAEENSDIVLESYVEQPLVLPYQLGPDDQRHVVIRTMGLQVLVSSLRNLFPKQAGLGAVRPVRGPSDMNVHGKRYLMDNL</sequence>
<dbReference type="EMBL" id="SRLO01000789">
    <property type="protein sequence ID" value="TNN46415.1"/>
    <property type="molecule type" value="Genomic_DNA"/>
</dbReference>
<evidence type="ECO:0000313" key="1">
    <source>
        <dbReference type="EMBL" id="TNN46415.1"/>
    </source>
</evidence>
<accession>A0A4Z2FZZ1</accession>
<evidence type="ECO:0000313" key="2">
    <source>
        <dbReference type="Proteomes" id="UP000314294"/>
    </source>
</evidence>
<protein>
    <submittedName>
        <fullName evidence="1">Uncharacterized protein</fullName>
    </submittedName>
</protein>
<proteinExistence type="predicted"/>
<dbReference type="Proteomes" id="UP000314294">
    <property type="component" value="Unassembled WGS sequence"/>
</dbReference>
<keyword evidence="2" id="KW-1185">Reference proteome</keyword>
<dbReference type="AlphaFoldDB" id="A0A4Z2FZZ1"/>
<organism evidence="1 2">
    <name type="scientific">Liparis tanakae</name>
    <name type="common">Tanaka's snailfish</name>
    <dbReference type="NCBI Taxonomy" id="230148"/>
    <lineage>
        <taxon>Eukaryota</taxon>
        <taxon>Metazoa</taxon>
        <taxon>Chordata</taxon>
        <taxon>Craniata</taxon>
        <taxon>Vertebrata</taxon>
        <taxon>Euteleostomi</taxon>
        <taxon>Actinopterygii</taxon>
        <taxon>Neopterygii</taxon>
        <taxon>Teleostei</taxon>
        <taxon>Neoteleostei</taxon>
        <taxon>Acanthomorphata</taxon>
        <taxon>Eupercaria</taxon>
        <taxon>Perciformes</taxon>
        <taxon>Cottioidei</taxon>
        <taxon>Cottales</taxon>
        <taxon>Liparidae</taxon>
        <taxon>Liparis</taxon>
    </lineage>
</organism>
<comment type="caution">
    <text evidence="1">The sequence shown here is derived from an EMBL/GenBank/DDBJ whole genome shotgun (WGS) entry which is preliminary data.</text>
</comment>
<name>A0A4Z2FZZ1_9TELE</name>
<gene>
    <name evidence="1" type="ORF">EYF80_043381</name>
</gene>